<accession>A0AAE5WG21</accession>
<dbReference type="Gene3D" id="2.60.40.1090">
    <property type="entry name" value="Fimbrial-type adhesion domain"/>
    <property type="match status" value="1"/>
</dbReference>
<reference evidence="7" key="3">
    <citation type="submission" date="2022-05" db="EMBL/GenBank/DDBJ databases">
        <authorList>
            <person name="Chen Y."/>
            <person name="Zhu J."/>
            <person name="Zhu K."/>
        </authorList>
    </citation>
    <scope>NUCLEOTIDE SEQUENCE</scope>
    <source>
        <strain evidence="7">AV25</strain>
    </source>
</reference>
<evidence type="ECO:0000313" key="9">
    <source>
        <dbReference type="Proteomes" id="UP000247594"/>
    </source>
</evidence>
<evidence type="ECO:0000313" key="10">
    <source>
        <dbReference type="Proteomes" id="UP001347884"/>
    </source>
</evidence>
<dbReference type="InterPro" id="IPR008966">
    <property type="entry name" value="Adhesion_dom_sf"/>
</dbReference>
<evidence type="ECO:0000313" key="7">
    <source>
        <dbReference type="EMBL" id="MEE6041622.1"/>
    </source>
</evidence>
<dbReference type="AlphaFoldDB" id="A0AAE5WG21"/>
<feature type="domain" description="Fimbrial-type adhesion" evidence="6">
    <location>
        <begin position="34"/>
        <end position="190"/>
    </location>
</feature>
<evidence type="ECO:0000256" key="4">
    <source>
        <dbReference type="ARBA" id="ARBA00023263"/>
    </source>
</evidence>
<evidence type="ECO:0000259" key="6">
    <source>
        <dbReference type="Pfam" id="PF00419"/>
    </source>
</evidence>
<feature type="chain" id="PRO_5041912429" evidence="5">
    <location>
        <begin position="24"/>
        <end position="191"/>
    </location>
</feature>
<evidence type="ECO:0000256" key="1">
    <source>
        <dbReference type="ARBA" id="ARBA00004561"/>
    </source>
</evidence>
<keyword evidence="4" id="KW-0281">Fimbrium</keyword>
<dbReference type="EMBL" id="QJPJ01000041">
    <property type="protein sequence ID" value="PXZ37866.1"/>
    <property type="molecule type" value="Genomic_DNA"/>
</dbReference>
<proteinExistence type="inferred from homology"/>
<comment type="caution">
    <text evidence="8">The sequence shown here is derived from an EMBL/GenBank/DDBJ whole genome shotgun (WGS) entry which is preliminary data.</text>
</comment>
<dbReference type="PANTHER" id="PTHR33420:SF3">
    <property type="entry name" value="FIMBRIAL SUBUNIT ELFA"/>
    <property type="match status" value="1"/>
</dbReference>
<reference evidence="8 9" key="1">
    <citation type="submission" date="2018-06" db="EMBL/GenBank/DDBJ databases">
        <authorList>
            <person name="Teymurazov M."/>
            <person name="Kislichkina A."/>
            <person name="Abaymova A."/>
            <person name="Mukhina T."/>
            <person name="Mayskaya N."/>
            <person name="Svetoch E."/>
            <person name="Bogun A."/>
        </authorList>
    </citation>
    <scope>NUCLEOTIDE SEQUENCE [LARGE SCALE GENOMIC DNA]</scope>
    <source>
        <strain evidence="8 9">SCPM-O-B-8406</strain>
    </source>
</reference>
<dbReference type="InterPro" id="IPR036937">
    <property type="entry name" value="Adhesion_dom_fimbrial_sf"/>
</dbReference>
<sequence>MKKLVLTTLIGAALGFATQSAFADTNSDGATGLITFNGKIVDATCTVEGDKGNADITVNLPTVSKSLLDTQGKTAGDTTFKIHLKNCTGLDSVTEAKAYFYNGDNVTADGRLENKATQSKANNVTVQLLTMSGTPINPIKEANEQGADFYTLSKSGSTGTGTLIYKARYYAEDTVSAGTVLAKVKYLINYN</sequence>
<dbReference type="GO" id="GO:0009289">
    <property type="term" value="C:pilus"/>
    <property type="evidence" value="ECO:0007669"/>
    <property type="project" value="UniProtKB-SubCell"/>
</dbReference>
<feature type="signal peptide" evidence="5">
    <location>
        <begin position="1"/>
        <end position="23"/>
    </location>
</feature>
<gene>
    <name evidence="8" type="ORF">DM482_12395</name>
    <name evidence="7" type="ORF">M5S13_06960</name>
</gene>
<dbReference type="InterPro" id="IPR050263">
    <property type="entry name" value="Bact_Fimbrial_Adh_Pro"/>
</dbReference>
<dbReference type="PANTHER" id="PTHR33420">
    <property type="entry name" value="FIMBRIAL SUBUNIT ELFA-RELATED"/>
    <property type="match status" value="1"/>
</dbReference>
<evidence type="ECO:0000256" key="5">
    <source>
        <dbReference type="SAM" id="SignalP"/>
    </source>
</evidence>
<comment type="subcellular location">
    <subcellularLocation>
        <location evidence="1">Fimbrium</location>
    </subcellularLocation>
</comment>
<name>A0AAE5WG21_AVIPA</name>
<dbReference type="InterPro" id="IPR000259">
    <property type="entry name" value="Adhesion_dom_fimbrial"/>
</dbReference>
<keyword evidence="10" id="KW-1185">Reference proteome</keyword>
<dbReference type="GO" id="GO:0043709">
    <property type="term" value="P:cell adhesion involved in single-species biofilm formation"/>
    <property type="evidence" value="ECO:0007669"/>
    <property type="project" value="TreeGrafter"/>
</dbReference>
<dbReference type="Proteomes" id="UP000247594">
    <property type="component" value="Unassembled WGS sequence"/>
</dbReference>
<dbReference type="EMBL" id="JAMDKF010000012">
    <property type="protein sequence ID" value="MEE6041622.1"/>
    <property type="molecule type" value="Genomic_DNA"/>
</dbReference>
<evidence type="ECO:0000256" key="3">
    <source>
        <dbReference type="ARBA" id="ARBA00022729"/>
    </source>
</evidence>
<keyword evidence="3 5" id="KW-0732">Signal</keyword>
<protein>
    <submittedName>
        <fullName evidence="7 8">Fimbrial protein</fullName>
    </submittedName>
</protein>
<dbReference type="RefSeq" id="WP_110479242.1">
    <property type="nucleotide sequence ID" value="NZ_CP081939.1"/>
</dbReference>
<dbReference type="Pfam" id="PF00419">
    <property type="entry name" value="Fimbrial"/>
    <property type="match status" value="1"/>
</dbReference>
<dbReference type="Proteomes" id="UP001347884">
    <property type="component" value="Unassembled WGS sequence"/>
</dbReference>
<organism evidence="8 9">
    <name type="scientific">Avibacterium paragallinarum</name>
    <name type="common">Haemophilus gallinarum</name>
    <dbReference type="NCBI Taxonomy" id="728"/>
    <lineage>
        <taxon>Bacteria</taxon>
        <taxon>Pseudomonadati</taxon>
        <taxon>Pseudomonadota</taxon>
        <taxon>Gammaproteobacteria</taxon>
        <taxon>Pasteurellales</taxon>
        <taxon>Pasteurellaceae</taxon>
        <taxon>Avibacterium</taxon>
    </lineage>
</organism>
<evidence type="ECO:0000256" key="2">
    <source>
        <dbReference type="ARBA" id="ARBA00006671"/>
    </source>
</evidence>
<comment type="similarity">
    <text evidence="2">Belongs to the fimbrial protein family.</text>
</comment>
<reference evidence="7 10" key="2">
    <citation type="journal article" date="2022" name="Front. Microbiol.">
        <title>Commensal bacteria contribute to the growth of multidrug-resistant Avibacterium paragallinarum in chickens.</title>
        <authorList>
            <person name="Zhu J."/>
            <person name="Chen Y."/>
            <person name="Wu Y."/>
            <person name="Wang Y."/>
            <person name="Zhu K."/>
        </authorList>
    </citation>
    <scope>NUCLEOTIDE SEQUENCE [LARGE SCALE GENOMIC DNA]</scope>
    <source>
        <strain evidence="7 10">AV25</strain>
    </source>
</reference>
<evidence type="ECO:0000313" key="8">
    <source>
        <dbReference type="EMBL" id="PXZ37866.1"/>
    </source>
</evidence>
<dbReference type="SUPFAM" id="SSF49401">
    <property type="entry name" value="Bacterial adhesins"/>
    <property type="match status" value="1"/>
</dbReference>